<proteinExistence type="predicted"/>
<protein>
    <submittedName>
        <fullName evidence="2">Uncharacterized protein</fullName>
    </submittedName>
</protein>
<feature type="non-terminal residue" evidence="2">
    <location>
        <position position="1"/>
    </location>
</feature>
<name>K0SMT4_THAOC</name>
<feature type="compositionally biased region" description="Basic and acidic residues" evidence="1">
    <location>
        <begin position="46"/>
        <end position="57"/>
    </location>
</feature>
<dbReference type="EMBL" id="AGNL01022356">
    <property type="protein sequence ID" value="EJK59767.1"/>
    <property type="molecule type" value="Genomic_DNA"/>
</dbReference>
<evidence type="ECO:0000313" key="3">
    <source>
        <dbReference type="Proteomes" id="UP000266841"/>
    </source>
</evidence>
<reference evidence="2 3" key="1">
    <citation type="journal article" date="2012" name="Genome Biol.">
        <title>Genome and low-iron response of an oceanic diatom adapted to chronic iron limitation.</title>
        <authorList>
            <person name="Lommer M."/>
            <person name="Specht M."/>
            <person name="Roy A.S."/>
            <person name="Kraemer L."/>
            <person name="Andreson R."/>
            <person name="Gutowska M.A."/>
            <person name="Wolf J."/>
            <person name="Bergner S.V."/>
            <person name="Schilhabel M.B."/>
            <person name="Klostermeier U.C."/>
            <person name="Beiko R.G."/>
            <person name="Rosenstiel P."/>
            <person name="Hippler M."/>
            <person name="Laroche J."/>
        </authorList>
    </citation>
    <scope>NUCLEOTIDE SEQUENCE [LARGE SCALE GENOMIC DNA]</scope>
    <source>
        <strain evidence="2 3">CCMP1005</strain>
    </source>
</reference>
<gene>
    <name evidence="2" type="ORF">THAOC_19972</name>
</gene>
<keyword evidence="3" id="KW-1185">Reference proteome</keyword>
<evidence type="ECO:0000313" key="2">
    <source>
        <dbReference type="EMBL" id="EJK59767.1"/>
    </source>
</evidence>
<evidence type="ECO:0000256" key="1">
    <source>
        <dbReference type="SAM" id="MobiDB-lite"/>
    </source>
</evidence>
<dbReference type="Proteomes" id="UP000266841">
    <property type="component" value="Unassembled WGS sequence"/>
</dbReference>
<feature type="region of interest" description="Disordered" evidence="1">
    <location>
        <begin position="1"/>
        <end position="73"/>
    </location>
</feature>
<accession>K0SMT4</accession>
<feature type="compositionally biased region" description="Polar residues" evidence="1">
    <location>
        <begin position="35"/>
        <end position="45"/>
    </location>
</feature>
<dbReference type="AlphaFoldDB" id="K0SMT4"/>
<organism evidence="2 3">
    <name type="scientific">Thalassiosira oceanica</name>
    <name type="common">Marine diatom</name>
    <dbReference type="NCBI Taxonomy" id="159749"/>
    <lineage>
        <taxon>Eukaryota</taxon>
        <taxon>Sar</taxon>
        <taxon>Stramenopiles</taxon>
        <taxon>Ochrophyta</taxon>
        <taxon>Bacillariophyta</taxon>
        <taxon>Coscinodiscophyceae</taxon>
        <taxon>Thalassiosirophycidae</taxon>
        <taxon>Thalassiosirales</taxon>
        <taxon>Thalassiosiraceae</taxon>
        <taxon>Thalassiosira</taxon>
    </lineage>
</organism>
<sequence>AHSDQPWCADFSGHVPASDHRSADLGAGPMKGENMVNSPTLTFADTSKKVTSEHTEDLAATPELAGVSNEGDA</sequence>
<comment type="caution">
    <text evidence="2">The sequence shown here is derived from an EMBL/GenBank/DDBJ whole genome shotgun (WGS) entry which is preliminary data.</text>
</comment>